<dbReference type="SMART" id="SM00014">
    <property type="entry name" value="acidPPc"/>
    <property type="match status" value="1"/>
</dbReference>
<protein>
    <submittedName>
        <fullName evidence="3">Phosphatase PAP2 family protein</fullName>
    </submittedName>
</protein>
<feature type="transmembrane region" description="Helical" evidence="1">
    <location>
        <begin position="179"/>
        <end position="197"/>
    </location>
</feature>
<comment type="caution">
    <text evidence="3">The sequence shown here is derived from an EMBL/GenBank/DDBJ whole genome shotgun (WGS) entry which is preliminary data.</text>
</comment>
<dbReference type="Gene3D" id="1.20.144.10">
    <property type="entry name" value="Phosphatidic acid phosphatase type 2/haloperoxidase"/>
    <property type="match status" value="1"/>
</dbReference>
<dbReference type="CDD" id="cd03394">
    <property type="entry name" value="PAP2_like_5"/>
    <property type="match status" value="1"/>
</dbReference>
<reference evidence="3 4" key="1">
    <citation type="submission" date="2021-05" db="EMBL/GenBank/DDBJ databases">
        <title>A Polyphasic approach of four new species of the genus Ohtaekwangia: Ohtaekwangia histidinii sp. nov., Ohtaekwangia cretensis sp. nov., Ohtaekwangia indiensis sp. nov., Ohtaekwangia reichenbachii sp. nov. from diverse environment.</title>
        <authorList>
            <person name="Octaviana S."/>
        </authorList>
    </citation>
    <scope>NUCLEOTIDE SEQUENCE [LARGE SCALE GENOMIC DNA]</scope>
    <source>
        <strain evidence="3 4">PWU4</strain>
    </source>
</reference>
<dbReference type="Pfam" id="PF01569">
    <property type="entry name" value="PAP2"/>
    <property type="match status" value="1"/>
</dbReference>
<evidence type="ECO:0000313" key="3">
    <source>
        <dbReference type="EMBL" id="MBT1695548.1"/>
    </source>
</evidence>
<evidence type="ECO:0000313" key="4">
    <source>
        <dbReference type="Proteomes" id="UP001319200"/>
    </source>
</evidence>
<dbReference type="SUPFAM" id="SSF48317">
    <property type="entry name" value="Acid phosphatase/Vanadium-dependent haloperoxidase"/>
    <property type="match status" value="1"/>
</dbReference>
<accession>A0AAP2DHL5</accession>
<evidence type="ECO:0000259" key="2">
    <source>
        <dbReference type="SMART" id="SM00014"/>
    </source>
</evidence>
<dbReference type="Proteomes" id="UP001319200">
    <property type="component" value="Unassembled WGS sequence"/>
</dbReference>
<keyword evidence="4" id="KW-1185">Reference proteome</keyword>
<keyword evidence="1" id="KW-1133">Transmembrane helix</keyword>
<keyword evidence="1" id="KW-0812">Transmembrane</keyword>
<organism evidence="3 4">
    <name type="scientific">Chryseosolibacter histidini</name>
    <dbReference type="NCBI Taxonomy" id="2782349"/>
    <lineage>
        <taxon>Bacteria</taxon>
        <taxon>Pseudomonadati</taxon>
        <taxon>Bacteroidota</taxon>
        <taxon>Cytophagia</taxon>
        <taxon>Cytophagales</taxon>
        <taxon>Chryseotaleaceae</taxon>
        <taxon>Chryseosolibacter</taxon>
    </lineage>
</organism>
<feature type="domain" description="Phosphatidic acid phosphatase type 2/haloperoxidase" evidence="2">
    <location>
        <begin position="119"/>
        <end position="222"/>
    </location>
</feature>
<name>A0AAP2DHL5_9BACT</name>
<dbReference type="PANTHER" id="PTHR14969:SF13">
    <property type="entry name" value="AT30094P"/>
    <property type="match status" value="1"/>
</dbReference>
<sequence>MTHDPGLNLNKAHFNAPHHLITDYLNSDPPTFQRNLFIKKISLKSVAFRRAVIAPVLFTAAGLCTLDDDNDDNYEVQEERNRYIPNFRHHADDYLQHSPIMAVYGLNWLGVKGKNDFANRTAILIKSEMMMGILTFSLKRITKVPRPDTKELTSFPSGHTAQAFAAATFMAKEYGHKNIGYSIGAYTVATGVAAMRVMNNRHWVSDVLVGAGIGILSTNLAYLTHQYRWGKKNKVGQTSVMPSYDGQTGMVNIIHRIN</sequence>
<gene>
    <name evidence="3" type="ORF">KK083_01585</name>
</gene>
<dbReference type="EMBL" id="JAHESF010000001">
    <property type="protein sequence ID" value="MBT1695548.1"/>
    <property type="molecule type" value="Genomic_DNA"/>
</dbReference>
<evidence type="ECO:0000256" key="1">
    <source>
        <dbReference type="SAM" id="Phobius"/>
    </source>
</evidence>
<dbReference type="InterPro" id="IPR000326">
    <property type="entry name" value="PAP2/HPO"/>
</dbReference>
<feature type="transmembrane region" description="Helical" evidence="1">
    <location>
        <begin position="203"/>
        <end position="224"/>
    </location>
</feature>
<keyword evidence="1" id="KW-0472">Membrane</keyword>
<proteinExistence type="predicted"/>
<dbReference type="PANTHER" id="PTHR14969">
    <property type="entry name" value="SPHINGOSINE-1-PHOSPHATE PHOSPHOHYDROLASE"/>
    <property type="match status" value="1"/>
</dbReference>
<dbReference type="AlphaFoldDB" id="A0AAP2DHL5"/>
<dbReference type="InterPro" id="IPR036938">
    <property type="entry name" value="PAP2/HPO_sf"/>
</dbReference>